<comment type="catalytic activity">
    <reaction evidence="12">
        <text>small RNA 3'-end nucleotide + S-adenosyl-L-methionine = small RNA 3'-end 2'-O-methylnucleotide + S-adenosyl-L-homocysteine + H(+)</text>
        <dbReference type="Rhea" id="RHEA:37887"/>
        <dbReference type="Rhea" id="RHEA-COMP:10415"/>
        <dbReference type="Rhea" id="RHEA-COMP:10416"/>
        <dbReference type="ChEBI" id="CHEBI:15378"/>
        <dbReference type="ChEBI" id="CHEBI:57856"/>
        <dbReference type="ChEBI" id="CHEBI:59789"/>
        <dbReference type="ChEBI" id="CHEBI:74896"/>
        <dbReference type="ChEBI" id="CHEBI:74898"/>
        <dbReference type="EC" id="2.1.1.386"/>
    </reaction>
</comment>
<accession>A0A8S1EPZ0</accession>
<dbReference type="InterPro" id="IPR026610">
    <property type="entry name" value="Hen1"/>
</dbReference>
<keyword evidence="9" id="KW-0694">RNA-binding</keyword>
<dbReference type="GO" id="GO:0005737">
    <property type="term" value="C:cytoplasm"/>
    <property type="evidence" value="ECO:0007669"/>
    <property type="project" value="TreeGrafter"/>
</dbReference>
<dbReference type="OrthoDB" id="2154311at2759"/>
<keyword evidence="7" id="KW-0479">Metal-binding</keyword>
<evidence type="ECO:0000256" key="6">
    <source>
        <dbReference type="ARBA" id="ARBA00022691"/>
    </source>
</evidence>
<organism evidence="13 14">
    <name type="scientific">Caenorhabditis bovis</name>
    <dbReference type="NCBI Taxonomy" id="2654633"/>
    <lineage>
        <taxon>Eukaryota</taxon>
        <taxon>Metazoa</taxon>
        <taxon>Ecdysozoa</taxon>
        <taxon>Nematoda</taxon>
        <taxon>Chromadorea</taxon>
        <taxon>Rhabditida</taxon>
        <taxon>Rhabditina</taxon>
        <taxon>Rhabditomorpha</taxon>
        <taxon>Rhabditoidea</taxon>
        <taxon>Rhabditidae</taxon>
        <taxon>Peloderinae</taxon>
        <taxon>Caenorhabditis</taxon>
    </lineage>
</organism>
<dbReference type="SUPFAM" id="SSF53335">
    <property type="entry name" value="S-adenosyl-L-methionine-dependent methyltransferases"/>
    <property type="match status" value="1"/>
</dbReference>
<dbReference type="GO" id="GO:0003723">
    <property type="term" value="F:RNA binding"/>
    <property type="evidence" value="ECO:0007669"/>
    <property type="project" value="UniProtKB-KW"/>
</dbReference>
<comment type="caution">
    <text evidence="13">The sequence shown here is derived from an EMBL/GenBank/DDBJ whole genome shotgun (WGS) entry which is preliminary data.</text>
</comment>
<dbReference type="PANTHER" id="PTHR21404:SF3">
    <property type="entry name" value="SMALL RNA 2'-O-METHYLTRANSFERASE"/>
    <property type="match status" value="1"/>
</dbReference>
<evidence type="ECO:0000256" key="12">
    <source>
        <dbReference type="ARBA" id="ARBA00048418"/>
    </source>
</evidence>
<dbReference type="GO" id="GO:0090486">
    <property type="term" value="F:small RNA 2'-O-methyltransferase activity"/>
    <property type="evidence" value="ECO:0007669"/>
    <property type="project" value="UniProtKB-EC"/>
</dbReference>
<gene>
    <name evidence="13" type="ORF">CBOVIS_LOCUS5692</name>
</gene>
<proteinExistence type="inferred from homology"/>
<evidence type="ECO:0000256" key="3">
    <source>
        <dbReference type="ARBA" id="ARBA00021330"/>
    </source>
</evidence>
<evidence type="ECO:0000256" key="1">
    <source>
        <dbReference type="ARBA" id="ARBA00001946"/>
    </source>
</evidence>
<evidence type="ECO:0000313" key="13">
    <source>
        <dbReference type="EMBL" id="CAB3403187.1"/>
    </source>
</evidence>
<evidence type="ECO:0000256" key="9">
    <source>
        <dbReference type="ARBA" id="ARBA00022884"/>
    </source>
</evidence>
<dbReference type="EC" id="2.1.1.386" evidence="11"/>
<evidence type="ECO:0000256" key="7">
    <source>
        <dbReference type="ARBA" id="ARBA00022723"/>
    </source>
</evidence>
<reference evidence="13 14" key="1">
    <citation type="submission" date="2020-04" db="EMBL/GenBank/DDBJ databases">
        <authorList>
            <person name="Laetsch R D."/>
            <person name="Stevens L."/>
            <person name="Kumar S."/>
            <person name="Blaxter L. M."/>
        </authorList>
    </citation>
    <scope>NUCLEOTIDE SEQUENCE [LARGE SCALE GENOMIC DNA]</scope>
</reference>
<comment type="cofactor">
    <cofactor evidence="1">
        <name>Mg(2+)</name>
        <dbReference type="ChEBI" id="CHEBI:18420"/>
    </cofactor>
</comment>
<dbReference type="InterPro" id="IPR029063">
    <property type="entry name" value="SAM-dependent_MTases_sf"/>
</dbReference>
<dbReference type="GO" id="GO:0034587">
    <property type="term" value="P:piRNA processing"/>
    <property type="evidence" value="ECO:0007669"/>
    <property type="project" value="TreeGrafter"/>
</dbReference>
<dbReference type="Proteomes" id="UP000494206">
    <property type="component" value="Unassembled WGS sequence"/>
</dbReference>
<evidence type="ECO:0000313" key="14">
    <source>
        <dbReference type="Proteomes" id="UP000494206"/>
    </source>
</evidence>
<dbReference type="PANTHER" id="PTHR21404">
    <property type="entry name" value="HEN1"/>
    <property type="match status" value="1"/>
</dbReference>
<sequence>MAEYETGWEDPDEIRGHVAAYDALLIELARPLDLMIPEADLNEFRPKYKHHHDHHHHVDYPHEISREPDGAILYAMPEYSSSDDENDDHQRAFFHPPLQIQRNQFVKKFIERLRDDTFEISKIGVMGCGEMSLERHLLPSLHKFGTKMLLSVDIDKHSLSIGSQLIEKAIKNHEPSLQYENGYPVMIRAYYGDILQHDYRFANADVIVSMEVIEHMPLLDAKRFINIVLGVLCPRMFIFSTPNHDFNAAFGDKPGEFRHDDHKFEMTAHQFVDYLKELRRLHPNYEIGQPHYIGFIPRFSHLHGATQAAIAILKDPRCVDPKTSDRPYKAVYQTMLPVGVKTMIYQVLKDTFVEWLKITELKESELQTHEFSQYWLIDIKRILHHIRAPVTITTLIDEKEAVEMLTSNAPEYLFPEFTHGFAGLGIMHRMKKSILIAKFQNPPV</sequence>
<dbReference type="AlphaFoldDB" id="A0A8S1EPZ0"/>
<keyword evidence="6" id="KW-0949">S-adenosyl-L-methionine</keyword>
<dbReference type="GO" id="GO:0030422">
    <property type="term" value="P:siRNA processing"/>
    <property type="evidence" value="ECO:0007669"/>
    <property type="project" value="TreeGrafter"/>
</dbReference>
<evidence type="ECO:0000256" key="2">
    <source>
        <dbReference type="ARBA" id="ARBA00009026"/>
    </source>
</evidence>
<keyword evidence="8" id="KW-0460">Magnesium</keyword>
<comment type="similarity">
    <text evidence="2">Belongs to the methyltransferase superfamily. HEN1 family.</text>
</comment>
<protein>
    <recommendedName>
        <fullName evidence="3">Small RNA 2'-O-methyltransferase</fullName>
        <ecNumber evidence="11">2.1.1.386</ecNumber>
    </recommendedName>
</protein>
<evidence type="ECO:0000256" key="5">
    <source>
        <dbReference type="ARBA" id="ARBA00022679"/>
    </source>
</evidence>
<dbReference type="EMBL" id="CADEPM010000003">
    <property type="protein sequence ID" value="CAB3403187.1"/>
    <property type="molecule type" value="Genomic_DNA"/>
</dbReference>
<keyword evidence="14" id="KW-1185">Reference proteome</keyword>
<evidence type="ECO:0000256" key="10">
    <source>
        <dbReference type="ARBA" id="ARBA00023158"/>
    </source>
</evidence>
<evidence type="ECO:0000256" key="4">
    <source>
        <dbReference type="ARBA" id="ARBA00022603"/>
    </source>
</evidence>
<keyword evidence="4" id="KW-0489">Methyltransferase</keyword>
<dbReference type="GO" id="GO:0001510">
    <property type="term" value="P:RNA methylation"/>
    <property type="evidence" value="ECO:0007669"/>
    <property type="project" value="InterPro"/>
</dbReference>
<evidence type="ECO:0000256" key="11">
    <source>
        <dbReference type="ARBA" id="ARBA00035025"/>
    </source>
</evidence>
<keyword evidence="5" id="KW-0808">Transferase</keyword>
<evidence type="ECO:0000256" key="8">
    <source>
        <dbReference type="ARBA" id="ARBA00022842"/>
    </source>
</evidence>
<keyword evidence="10" id="KW-0943">RNA-mediated gene silencing</keyword>
<dbReference type="Gene3D" id="3.40.50.150">
    <property type="entry name" value="Vaccinia Virus protein VP39"/>
    <property type="match status" value="1"/>
</dbReference>
<dbReference type="GO" id="GO:0005634">
    <property type="term" value="C:nucleus"/>
    <property type="evidence" value="ECO:0007669"/>
    <property type="project" value="TreeGrafter"/>
</dbReference>
<name>A0A8S1EPZ0_9PELO</name>
<dbReference type="GO" id="GO:0046872">
    <property type="term" value="F:metal ion binding"/>
    <property type="evidence" value="ECO:0007669"/>
    <property type="project" value="UniProtKB-KW"/>
</dbReference>